<evidence type="ECO:0000256" key="1">
    <source>
        <dbReference type="ARBA" id="ARBA00022723"/>
    </source>
</evidence>
<keyword evidence="1" id="KW-0479">Metal-binding</keyword>
<dbReference type="AlphaFoldDB" id="A0A5B9Y2C0"/>
<reference evidence="4 5" key="1">
    <citation type="submission" date="2019-08" db="EMBL/GenBank/DDBJ databases">
        <title>Complete genome sequence of Spiroplasma chinense CCH (DSM 19755).</title>
        <authorList>
            <person name="Shen H.-Y."/>
            <person name="Lin Y.-C."/>
            <person name="Chou L."/>
            <person name="Kuo C.-H."/>
        </authorList>
    </citation>
    <scope>NUCLEOTIDE SEQUENCE [LARGE SCALE GENOMIC DNA]</scope>
    <source>
        <strain evidence="4 5">CCH</strain>
    </source>
</reference>
<dbReference type="InterPro" id="IPR016192">
    <property type="entry name" value="APOBEC/CMP_deaminase_Zn-bd"/>
</dbReference>
<evidence type="ECO:0000256" key="2">
    <source>
        <dbReference type="ARBA" id="ARBA00022833"/>
    </source>
</evidence>
<dbReference type="PANTHER" id="PTHR11079:SF179">
    <property type="entry name" value="TRNA(ADENINE(34)) DEAMINASE, CHLOROPLASTIC"/>
    <property type="match status" value="1"/>
</dbReference>
<evidence type="ECO:0000259" key="3">
    <source>
        <dbReference type="PROSITE" id="PS51747"/>
    </source>
</evidence>
<organism evidence="4 5">
    <name type="scientific">Spiroplasma chinense</name>
    <dbReference type="NCBI Taxonomy" id="216932"/>
    <lineage>
        <taxon>Bacteria</taxon>
        <taxon>Bacillati</taxon>
        <taxon>Mycoplasmatota</taxon>
        <taxon>Mollicutes</taxon>
        <taxon>Entomoplasmatales</taxon>
        <taxon>Spiroplasmataceae</taxon>
        <taxon>Spiroplasma</taxon>
    </lineage>
</organism>
<dbReference type="CDD" id="cd01285">
    <property type="entry name" value="nucleoside_deaminase"/>
    <property type="match status" value="1"/>
</dbReference>
<dbReference type="RefSeq" id="WP_166507601.1">
    <property type="nucleotide sequence ID" value="NZ_CP043026.1"/>
</dbReference>
<feature type="domain" description="CMP/dCMP-type deaminase" evidence="3">
    <location>
        <begin position="3"/>
        <end position="129"/>
    </location>
</feature>
<sequence length="140" mass="16593">MTDIYYENLIKEIKKCKKSKDVPVAAFLVKDKKIVAKSINTREKDLDIAGHAEIKVINKMFKKIGNKNLEEFNMVVSLKPCFMCIGAIQHANIKKVYYYLENLKCDYHKFENNIKFIKLEDLENKLEMELKHFFKNLRNK</sequence>
<gene>
    <name evidence="4" type="primary">tadA</name>
    <name evidence="4" type="ORF">SCHIN_v1c00060</name>
</gene>
<dbReference type="SUPFAM" id="SSF53927">
    <property type="entry name" value="Cytidine deaminase-like"/>
    <property type="match status" value="1"/>
</dbReference>
<keyword evidence="2" id="KW-0862">Zinc</keyword>
<dbReference type="KEGG" id="schi:SCHIN_v1c00060"/>
<keyword evidence="5" id="KW-1185">Reference proteome</keyword>
<dbReference type="Pfam" id="PF00383">
    <property type="entry name" value="dCMP_cyt_deam_1"/>
    <property type="match status" value="1"/>
</dbReference>
<evidence type="ECO:0000313" key="5">
    <source>
        <dbReference type="Proteomes" id="UP000323144"/>
    </source>
</evidence>
<dbReference type="EMBL" id="CP043026">
    <property type="protein sequence ID" value="QEH61204.1"/>
    <property type="molecule type" value="Genomic_DNA"/>
</dbReference>
<dbReference type="GO" id="GO:0008270">
    <property type="term" value="F:zinc ion binding"/>
    <property type="evidence" value="ECO:0007669"/>
    <property type="project" value="InterPro"/>
</dbReference>
<dbReference type="PANTHER" id="PTHR11079">
    <property type="entry name" value="CYTOSINE DEAMINASE FAMILY MEMBER"/>
    <property type="match status" value="1"/>
</dbReference>
<name>A0A5B9Y2C0_9MOLU</name>
<dbReference type="Gene3D" id="3.40.140.10">
    <property type="entry name" value="Cytidine Deaminase, domain 2"/>
    <property type="match status" value="1"/>
</dbReference>
<dbReference type="GO" id="GO:0052717">
    <property type="term" value="F:tRNA-specific adenosine-34 deaminase activity"/>
    <property type="evidence" value="ECO:0007669"/>
    <property type="project" value="UniProtKB-EC"/>
</dbReference>
<dbReference type="GO" id="GO:0002100">
    <property type="term" value="P:tRNA wobble adenosine to inosine editing"/>
    <property type="evidence" value="ECO:0007669"/>
    <property type="project" value="InterPro"/>
</dbReference>
<protein>
    <submittedName>
        <fullName evidence="4">tRNA(Adenine34) deaminase</fullName>
    </submittedName>
</protein>
<dbReference type="PROSITE" id="PS51747">
    <property type="entry name" value="CYT_DCMP_DEAMINASES_2"/>
    <property type="match status" value="1"/>
</dbReference>
<proteinExistence type="predicted"/>
<dbReference type="InterPro" id="IPR016193">
    <property type="entry name" value="Cytidine_deaminase-like"/>
</dbReference>
<accession>A0A5B9Y2C0</accession>
<dbReference type="PROSITE" id="PS00903">
    <property type="entry name" value="CYT_DCMP_DEAMINASES_1"/>
    <property type="match status" value="1"/>
</dbReference>
<dbReference type="Proteomes" id="UP000323144">
    <property type="component" value="Chromosome"/>
</dbReference>
<dbReference type="InterPro" id="IPR002125">
    <property type="entry name" value="CMP_dCMP_dom"/>
</dbReference>
<evidence type="ECO:0000313" key="4">
    <source>
        <dbReference type="EMBL" id="QEH61204.1"/>
    </source>
</evidence>